<keyword evidence="3" id="KW-1185">Reference proteome</keyword>
<dbReference type="Gene3D" id="3.40.50.1820">
    <property type="entry name" value="alpha/beta hydrolase"/>
    <property type="match status" value="1"/>
</dbReference>
<dbReference type="InterPro" id="IPR051049">
    <property type="entry name" value="Dienelactone_hydrolase-like"/>
</dbReference>
<dbReference type="SUPFAM" id="SSF53474">
    <property type="entry name" value="alpha/beta-Hydrolases"/>
    <property type="match status" value="1"/>
</dbReference>
<dbReference type="EMBL" id="JBHTMP010000012">
    <property type="protein sequence ID" value="MFD1321502.1"/>
    <property type="molecule type" value="Genomic_DNA"/>
</dbReference>
<sequence>MTHIALFHSVYGLRPAVLAAAGRFRAAGHRVVAPDLYGGEVATTVDEGFALIGRIGWATIMQRARDAVRDLPDDAVLAGFSMGTGVVSGLLAERPDTAGLLLLHGTGGELASARDGLPVQLHIAEHDEYFDDAEVAAWRKATAEAGAAAEVFTYPGVGHLFTDPDTPDHDEAASVLTWQRSLDFLDRC</sequence>
<dbReference type="EC" id="3.1.-.-" evidence="2"/>
<comment type="caution">
    <text evidence="2">The sequence shown here is derived from an EMBL/GenBank/DDBJ whole genome shotgun (WGS) entry which is preliminary data.</text>
</comment>
<evidence type="ECO:0000313" key="2">
    <source>
        <dbReference type="EMBL" id="MFD1321502.1"/>
    </source>
</evidence>
<dbReference type="GO" id="GO:0016787">
    <property type="term" value="F:hydrolase activity"/>
    <property type="evidence" value="ECO:0007669"/>
    <property type="project" value="UniProtKB-KW"/>
</dbReference>
<dbReference type="PANTHER" id="PTHR46623:SF6">
    <property type="entry name" value="ALPHA_BETA-HYDROLASES SUPERFAMILY PROTEIN"/>
    <property type="match status" value="1"/>
</dbReference>
<organism evidence="2 3">
    <name type="scientific">Micromonospora sonneratiae</name>
    <dbReference type="NCBI Taxonomy" id="1184706"/>
    <lineage>
        <taxon>Bacteria</taxon>
        <taxon>Bacillati</taxon>
        <taxon>Actinomycetota</taxon>
        <taxon>Actinomycetes</taxon>
        <taxon>Micromonosporales</taxon>
        <taxon>Micromonosporaceae</taxon>
        <taxon>Micromonospora</taxon>
    </lineage>
</organism>
<dbReference type="InterPro" id="IPR002925">
    <property type="entry name" value="Dienelactn_hydro"/>
</dbReference>
<reference evidence="3" key="1">
    <citation type="journal article" date="2019" name="Int. J. Syst. Evol. Microbiol.">
        <title>The Global Catalogue of Microorganisms (GCM) 10K type strain sequencing project: providing services to taxonomists for standard genome sequencing and annotation.</title>
        <authorList>
            <consortium name="The Broad Institute Genomics Platform"/>
            <consortium name="The Broad Institute Genome Sequencing Center for Infectious Disease"/>
            <person name="Wu L."/>
            <person name="Ma J."/>
        </authorList>
    </citation>
    <scope>NUCLEOTIDE SEQUENCE [LARGE SCALE GENOMIC DNA]</scope>
    <source>
        <strain evidence="3">JCM 31037</strain>
    </source>
</reference>
<dbReference type="PANTHER" id="PTHR46623">
    <property type="entry name" value="CARBOXYMETHYLENEBUTENOLIDASE-RELATED"/>
    <property type="match status" value="1"/>
</dbReference>
<proteinExistence type="predicted"/>
<dbReference type="RefSeq" id="WP_377569617.1">
    <property type="nucleotide sequence ID" value="NZ_JBHTMP010000012.1"/>
</dbReference>
<feature type="domain" description="Dienelactone hydrolase" evidence="1">
    <location>
        <begin position="5"/>
        <end position="187"/>
    </location>
</feature>
<dbReference type="Proteomes" id="UP001597260">
    <property type="component" value="Unassembled WGS sequence"/>
</dbReference>
<keyword evidence="2" id="KW-0378">Hydrolase</keyword>
<evidence type="ECO:0000313" key="3">
    <source>
        <dbReference type="Proteomes" id="UP001597260"/>
    </source>
</evidence>
<evidence type="ECO:0000259" key="1">
    <source>
        <dbReference type="Pfam" id="PF01738"/>
    </source>
</evidence>
<gene>
    <name evidence="2" type="ORF">ACFQ4H_10420</name>
</gene>
<name>A0ABW3YAN1_9ACTN</name>
<dbReference type="InterPro" id="IPR029058">
    <property type="entry name" value="AB_hydrolase_fold"/>
</dbReference>
<accession>A0ABW3YAN1</accession>
<protein>
    <submittedName>
        <fullName evidence="2">Dienelactone hydrolase family protein</fullName>
        <ecNumber evidence="2">3.1.-.-</ecNumber>
    </submittedName>
</protein>
<dbReference type="Pfam" id="PF01738">
    <property type="entry name" value="DLH"/>
    <property type="match status" value="1"/>
</dbReference>